<keyword evidence="1" id="KW-0732">Signal</keyword>
<dbReference type="Gene3D" id="3.40.50.1820">
    <property type="entry name" value="alpha/beta hydrolase"/>
    <property type="match status" value="1"/>
</dbReference>
<keyword evidence="3" id="KW-1185">Reference proteome</keyword>
<reference evidence="2 3" key="1">
    <citation type="submission" date="2023-07" db="EMBL/GenBank/DDBJ databases">
        <title>Sorghum-associated microbial communities from plants grown in Nebraska, USA.</title>
        <authorList>
            <person name="Schachtman D."/>
        </authorList>
    </citation>
    <scope>NUCLEOTIDE SEQUENCE [LARGE SCALE GENOMIC DNA]</scope>
    <source>
        <strain evidence="2 3">4099</strain>
    </source>
</reference>
<dbReference type="PANTHER" id="PTHR22946">
    <property type="entry name" value="DIENELACTONE HYDROLASE DOMAIN-CONTAINING PROTEIN-RELATED"/>
    <property type="match status" value="1"/>
</dbReference>
<gene>
    <name evidence="2" type="ORF">J2W68_002181</name>
</gene>
<dbReference type="InterPro" id="IPR029058">
    <property type="entry name" value="AB_hydrolase_fold"/>
</dbReference>
<keyword evidence="2" id="KW-0378">Hydrolase</keyword>
<accession>A0ABU1XXE7</accession>
<dbReference type="InterPro" id="IPR016986">
    <property type="entry name" value="UCP031982_abhydr"/>
</dbReference>
<comment type="caution">
    <text evidence="2">The sequence shown here is derived from an EMBL/GenBank/DDBJ whole genome shotgun (WGS) entry which is preliminary data.</text>
</comment>
<dbReference type="Pfam" id="PF03403">
    <property type="entry name" value="PAF-AH_p_II"/>
    <property type="match status" value="1"/>
</dbReference>
<evidence type="ECO:0000256" key="1">
    <source>
        <dbReference type="SAM" id="SignalP"/>
    </source>
</evidence>
<dbReference type="Proteomes" id="UP001256588">
    <property type="component" value="Unassembled WGS sequence"/>
</dbReference>
<dbReference type="InterPro" id="IPR050261">
    <property type="entry name" value="FrsA_esterase"/>
</dbReference>
<dbReference type="GO" id="GO:0016787">
    <property type="term" value="F:hydrolase activity"/>
    <property type="evidence" value="ECO:0007669"/>
    <property type="project" value="UniProtKB-KW"/>
</dbReference>
<sequence length="335" mass="34896">MRRCIQNVTLLVTCGLASMAGAQMPVGLMAVDTREPVTDTAVPAAVFYPALASGEHAGSVMAGPYRVEATSGAAPAPGRHPLLVLSHGNGGTRYGHHDLAVALARQGYVVVAPEHAGNHHGDQSGFGTDRVLLGRAWQASRALDAVLSDDRLGPHVDAARIGAVGFSAGGYTTLLLAGAVPDFSRFDRFCEAHPGTPELCDPPPAGGMHTLSNPPPTADRRVRAAFVMAPLALVFDSAGVSAMHAPVFLLTAEHDEVLMPSANGDHLRSLLPDLAGSREIAGAGHFVFLAPCPPPLVDALPHLCVDPHGIDREAEHARIAADALAFFDRYLPAEG</sequence>
<feature type="chain" id="PRO_5047533238" evidence="1">
    <location>
        <begin position="23"/>
        <end position="335"/>
    </location>
</feature>
<evidence type="ECO:0000313" key="2">
    <source>
        <dbReference type="EMBL" id="MDR7193444.1"/>
    </source>
</evidence>
<protein>
    <submittedName>
        <fullName evidence="2">Dienelactone hydrolase</fullName>
    </submittedName>
</protein>
<dbReference type="SUPFAM" id="SSF53474">
    <property type="entry name" value="alpha/beta-Hydrolases"/>
    <property type="match status" value="1"/>
</dbReference>
<dbReference type="EMBL" id="JAVDWO010000008">
    <property type="protein sequence ID" value="MDR7193444.1"/>
    <property type="molecule type" value="Genomic_DNA"/>
</dbReference>
<dbReference type="RefSeq" id="WP_310235668.1">
    <property type="nucleotide sequence ID" value="NZ_JAVDWO010000008.1"/>
</dbReference>
<dbReference type="PIRSF" id="PIRSF031982">
    <property type="entry name" value="UCP031982_abhydr"/>
    <property type="match status" value="1"/>
</dbReference>
<evidence type="ECO:0000313" key="3">
    <source>
        <dbReference type="Proteomes" id="UP001256588"/>
    </source>
</evidence>
<name>A0ABU1XXE7_9GAMM</name>
<organism evidence="2 3">
    <name type="scientific">Luteimonas terrae</name>
    <dbReference type="NCBI Taxonomy" id="1530191"/>
    <lineage>
        <taxon>Bacteria</taxon>
        <taxon>Pseudomonadati</taxon>
        <taxon>Pseudomonadota</taxon>
        <taxon>Gammaproteobacteria</taxon>
        <taxon>Lysobacterales</taxon>
        <taxon>Lysobacteraceae</taxon>
        <taxon>Luteimonas</taxon>
    </lineage>
</organism>
<feature type="signal peptide" evidence="1">
    <location>
        <begin position="1"/>
        <end position="22"/>
    </location>
</feature>
<proteinExistence type="predicted"/>